<gene>
    <name evidence="1" type="ORF">E7272_00185</name>
</gene>
<dbReference type="AlphaFoldDB" id="A0A927U8J3"/>
<dbReference type="EMBL" id="SVER01000001">
    <property type="protein sequence ID" value="MBE5918238.1"/>
    <property type="molecule type" value="Genomic_DNA"/>
</dbReference>
<dbReference type="Proteomes" id="UP000766246">
    <property type="component" value="Unassembled WGS sequence"/>
</dbReference>
<protein>
    <recommendedName>
        <fullName evidence="3">Baseplate protein J-like domain-containing protein</fullName>
    </recommendedName>
</protein>
<evidence type="ECO:0000313" key="2">
    <source>
        <dbReference type="Proteomes" id="UP000766246"/>
    </source>
</evidence>
<name>A0A927U8J3_9FIRM</name>
<sequence length="707" mass="80885">MLTYVEKEQKTYEERLAEAVTDIPLYTSEWTNFNPSDPAMTILETLVGFITLQQDSMDDIPLAVRRNLLKMVGFSAKKGRCARLLLSTSGVESRFSIPANHKFVIGDIVFETNREIVIDDNRIIGIYGKKSNRMDFEEEYLDFSYLMDRETKLPALVFGEQPFAGDCLYLIANKLPEAGKEITLFVNLQKRIGRNAFDAKTEKLFADVVWECYTDDGWIAMDARDNTNAFLMSGEIRVWMPDATAAIYEDAPISGYAIRARLKSAQYDVRPKVVSIDAFLFEVWQKNTISECHSFSRSTEVNLISEMTEEAYIDVFCREEKGESYRKYEYNPDTEAEGRFYDIKRVDYGNFKILFDKSKRGIGPKKCRDCVKVVVYTEDVMRQYSLGRVLGYDNQEINLPFNNIVGNSFCILAKRKDDSGAFIYDFVRPEHSDEGALFYHLLENDGKIVIEDAGHFIGADLYLAAVALNNGPEGNIREGNFLKSPDDNNIPDGVTFFNPVAGTGGCFKETIESVRQRFLTDMEKPYTAVTEKDYENLVLTTPGLCIHKAKAQMDEERNLVKIAVKQGTDEGFPRLSDIYQKIIKERVEERRLLTTRVELIQPIYMPVNVNATVYVKTHFDNAASMIEETIRERIDYLNSEKNFGEVLKFDELFHAIEMLDCVEYVYDLSLRPKTLSGAKMRDADVVPDKNCLLYPGEIHIETVTFED</sequence>
<proteinExistence type="predicted"/>
<reference evidence="1" key="1">
    <citation type="submission" date="2019-04" db="EMBL/GenBank/DDBJ databases">
        <title>Evolution of Biomass-Degrading Anaerobic Consortia Revealed by Metagenomics.</title>
        <authorList>
            <person name="Peng X."/>
        </authorList>
    </citation>
    <scope>NUCLEOTIDE SEQUENCE</scope>
    <source>
        <strain evidence="1">SIG311</strain>
    </source>
</reference>
<evidence type="ECO:0008006" key="3">
    <source>
        <dbReference type="Google" id="ProtNLM"/>
    </source>
</evidence>
<accession>A0A927U8J3</accession>
<evidence type="ECO:0000313" key="1">
    <source>
        <dbReference type="EMBL" id="MBE5918238.1"/>
    </source>
</evidence>
<comment type="caution">
    <text evidence="1">The sequence shown here is derived from an EMBL/GenBank/DDBJ whole genome shotgun (WGS) entry which is preliminary data.</text>
</comment>
<organism evidence="1 2">
    <name type="scientific">Pseudobutyrivibrio ruminis</name>
    <dbReference type="NCBI Taxonomy" id="46206"/>
    <lineage>
        <taxon>Bacteria</taxon>
        <taxon>Bacillati</taxon>
        <taxon>Bacillota</taxon>
        <taxon>Clostridia</taxon>
        <taxon>Lachnospirales</taxon>
        <taxon>Lachnospiraceae</taxon>
        <taxon>Pseudobutyrivibrio</taxon>
    </lineage>
</organism>